<dbReference type="RefSeq" id="WP_124945870.1">
    <property type="nucleotide sequence ID" value="NZ_BHVT01000020.1"/>
</dbReference>
<protein>
    <recommendedName>
        <fullName evidence="3">GTPase</fullName>
    </recommendedName>
</protein>
<dbReference type="Proteomes" id="UP000295367">
    <property type="component" value="Unassembled WGS sequence"/>
</dbReference>
<dbReference type="EMBL" id="SMCO01000003">
    <property type="protein sequence ID" value="TCV89106.1"/>
    <property type="molecule type" value="Genomic_DNA"/>
</dbReference>
<reference evidence="1 2" key="1">
    <citation type="submission" date="2019-03" db="EMBL/GenBank/DDBJ databases">
        <title>Genomic Encyclopedia of Type Strains, Phase IV (KMG-IV): sequencing the most valuable type-strain genomes for metagenomic binning, comparative biology and taxonomic classification.</title>
        <authorList>
            <person name="Goeker M."/>
        </authorList>
    </citation>
    <scope>NUCLEOTIDE SEQUENCE [LARGE SCALE GENOMIC DNA]</scope>
    <source>
        <strain evidence="1 2">DSM 100309</strain>
    </source>
</reference>
<evidence type="ECO:0000313" key="1">
    <source>
        <dbReference type="EMBL" id="TCV89106.1"/>
    </source>
</evidence>
<keyword evidence="2" id="KW-1185">Reference proteome</keyword>
<name>A0A4R3YAY4_9PROT</name>
<gene>
    <name evidence="1" type="ORF">EDC63_103178</name>
</gene>
<dbReference type="OrthoDB" id="9123042at2"/>
<sequence>MPLKLAVPIIGQNANLTVETRPKQVQDWLDTLPLSNAIEAARSIRDGLATINRQKIAGDQRLKLLELYRSTIDTLFPSIEMLFSGEPLPLPEKSRQAANLARDLLVELAYGYKIILLEHVNRRITFGGSKSVSLIMERAISVLGRILVTCYQTYAPTPAGIWSEIHQLFRYAVQQNIQDIPVQDESDTQTRNINLVYKQALLLALADPYRLMQGEVSKTADYLARFGNQAHLLPLSETSSTNGLFLVRLDSDKPPRAMAQNVTMTDARTDIFLNALALARLLHQQVAQLEAGQSWETLNLPANASNPAYLDLMRRLIRHWGVTPKRHFNRVKQETTLEICSGIRALHHFLNGNNATEYGGDLESKESDITVQLSSSLIDQSSQQTFNSTHWTVINESAGGLALSKVSNDAVQISVGEIIGLKPDKNAAWNIGVVRWVQSDNPQHLELGVQMLAPNATPATIIPTIRNEDEIEQQALLLPELPIIKQPVSLLAPRGYYRDMREFELKLGEESKIIRATSLIEQTCCYEIFQFS</sequence>
<evidence type="ECO:0000313" key="2">
    <source>
        <dbReference type="Proteomes" id="UP000295367"/>
    </source>
</evidence>
<evidence type="ECO:0008006" key="3">
    <source>
        <dbReference type="Google" id="ProtNLM"/>
    </source>
</evidence>
<proteinExistence type="predicted"/>
<dbReference type="AlphaFoldDB" id="A0A4R3YAY4"/>
<organism evidence="1 2">
    <name type="scientific">Sulfurirhabdus autotrophica</name>
    <dbReference type="NCBI Taxonomy" id="1706046"/>
    <lineage>
        <taxon>Bacteria</taxon>
        <taxon>Pseudomonadati</taxon>
        <taxon>Pseudomonadota</taxon>
        <taxon>Betaproteobacteria</taxon>
        <taxon>Nitrosomonadales</taxon>
        <taxon>Sulfuricellaceae</taxon>
        <taxon>Sulfurirhabdus</taxon>
    </lineage>
</organism>
<comment type="caution">
    <text evidence="1">The sequence shown here is derived from an EMBL/GenBank/DDBJ whole genome shotgun (WGS) entry which is preliminary data.</text>
</comment>
<accession>A0A4R3YAY4</accession>